<organism evidence="2">
    <name type="scientific">human gut metagenome</name>
    <dbReference type="NCBI Taxonomy" id="408170"/>
    <lineage>
        <taxon>unclassified sequences</taxon>
        <taxon>metagenomes</taxon>
        <taxon>organismal metagenomes</taxon>
    </lineage>
</organism>
<proteinExistence type="predicted"/>
<evidence type="ECO:0000256" key="1">
    <source>
        <dbReference type="SAM" id="MobiDB-lite"/>
    </source>
</evidence>
<evidence type="ECO:0008006" key="3">
    <source>
        <dbReference type="Google" id="ProtNLM"/>
    </source>
</evidence>
<dbReference type="AlphaFoldDB" id="K1TV36"/>
<protein>
    <recommendedName>
        <fullName evidence="3">ParB/Sulfiredoxin domain-containing protein</fullName>
    </recommendedName>
</protein>
<evidence type="ECO:0000313" key="2">
    <source>
        <dbReference type="EMBL" id="EKC73673.1"/>
    </source>
</evidence>
<reference evidence="2" key="1">
    <citation type="journal article" date="2013" name="Environ. Microbiol.">
        <title>Microbiota from the distal guts of lean and obese adolescents exhibit partial functional redundancy besides clear differences in community structure.</title>
        <authorList>
            <person name="Ferrer M."/>
            <person name="Ruiz A."/>
            <person name="Lanza F."/>
            <person name="Haange S.B."/>
            <person name="Oberbach A."/>
            <person name="Till H."/>
            <person name="Bargiela R."/>
            <person name="Campoy C."/>
            <person name="Segura M.T."/>
            <person name="Richter M."/>
            <person name="von Bergen M."/>
            <person name="Seifert J."/>
            <person name="Suarez A."/>
        </authorList>
    </citation>
    <scope>NUCLEOTIDE SEQUENCE</scope>
</reference>
<comment type="caution">
    <text evidence="2">The sequence shown here is derived from an EMBL/GenBank/DDBJ whole genome shotgun (WGS) entry which is preliminary data.</text>
</comment>
<feature type="region of interest" description="Disordered" evidence="1">
    <location>
        <begin position="290"/>
        <end position="327"/>
    </location>
</feature>
<sequence length="409" mass="47388">MSTKPRMNLNMLGNDLKDSAKQSLQGLGSLNLSQEGNRTSVPDTAPRTFKRISYQKIKSSELNDYPIDNIEEMEQLLLQYGLLNPLNVNYIEDNDIYELESGDRRLHALQNLFQRYENIDGVEDTVEYKLYCKNIHPLYVNGIDCMVEKGDTDRDSVRARIIVHNESVRPFDALRTAEKINELAEIYTRQNKNLPKEQRFNVNQRIADDLKGKYTVRQIIRYKNFDSLIDELKEVVINHGMSISEISTYHTLTVDEQALLAHYIKQYHIPGEKLTLPSIEEIRDMVDWTTESNNSSEKSSSDIQPDNDNAGSIKEETTSDFSAENEDFEELKKKAAKKLKENKDNENDKIQSTALAIQKKTKQLERDFYNYLTDSEQIELDLSTFIKELETSIETLSNLKESVTKYERR</sequence>
<name>K1TV36_9ZZZZ</name>
<dbReference type="EMBL" id="AJWZ01001476">
    <property type="protein sequence ID" value="EKC73673.1"/>
    <property type="molecule type" value="Genomic_DNA"/>
</dbReference>
<dbReference type="InterPro" id="IPR036086">
    <property type="entry name" value="ParB/Sulfiredoxin_sf"/>
</dbReference>
<dbReference type="SUPFAM" id="SSF110849">
    <property type="entry name" value="ParB/Sulfiredoxin"/>
    <property type="match status" value="1"/>
</dbReference>
<accession>K1TV36</accession>
<gene>
    <name evidence="2" type="ORF">OBE_02266</name>
</gene>